<dbReference type="InterPro" id="IPR011011">
    <property type="entry name" value="Znf_FYVE_PHD"/>
</dbReference>
<feature type="compositionally biased region" description="Low complexity" evidence="5">
    <location>
        <begin position="713"/>
        <end position="724"/>
    </location>
</feature>
<dbReference type="InterPro" id="IPR036936">
    <property type="entry name" value="CRIB_dom_sf"/>
</dbReference>
<feature type="region of interest" description="Disordered" evidence="5">
    <location>
        <begin position="830"/>
        <end position="905"/>
    </location>
</feature>
<protein>
    <submittedName>
        <fullName evidence="8">Uncharacterized protein</fullName>
    </submittedName>
</protein>
<dbReference type="EMBL" id="KE346371">
    <property type="protein sequence ID" value="KJE96620.1"/>
    <property type="molecule type" value="Genomic_DNA"/>
</dbReference>
<feature type="domain" description="SH3" evidence="6">
    <location>
        <begin position="1008"/>
        <end position="1065"/>
    </location>
</feature>
<evidence type="ECO:0000259" key="6">
    <source>
        <dbReference type="SMART" id="SM00326"/>
    </source>
</evidence>
<keyword evidence="2" id="KW-0728">SH3 domain</keyword>
<evidence type="ECO:0000256" key="5">
    <source>
        <dbReference type="SAM" id="MobiDB-lite"/>
    </source>
</evidence>
<dbReference type="InterPro" id="IPR001660">
    <property type="entry name" value="SAM"/>
</dbReference>
<dbReference type="Gene3D" id="2.30.30.40">
    <property type="entry name" value="SH3 Domains"/>
    <property type="match status" value="2"/>
</dbReference>
<evidence type="ECO:0000313" key="9">
    <source>
        <dbReference type="Proteomes" id="UP000008743"/>
    </source>
</evidence>
<dbReference type="InterPro" id="IPR013083">
    <property type="entry name" value="Znf_RING/FYVE/PHD"/>
</dbReference>
<feature type="region of interest" description="Disordered" evidence="5">
    <location>
        <begin position="675"/>
        <end position="761"/>
    </location>
</feature>
<evidence type="ECO:0000259" key="7">
    <source>
        <dbReference type="SMART" id="SM00454"/>
    </source>
</evidence>
<dbReference type="CDD" id="cd15551">
    <property type="entry name" value="PHD_PYGO"/>
    <property type="match status" value="1"/>
</dbReference>
<evidence type="ECO:0000313" key="8">
    <source>
        <dbReference type="EMBL" id="KJE96620.1"/>
    </source>
</evidence>
<feature type="domain" description="SAM" evidence="7">
    <location>
        <begin position="7"/>
        <end position="76"/>
    </location>
</feature>
<dbReference type="InterPro" id="IPR000095">
    <property type="entry name" value="CRIB_dom"/>
</dbReference>
<gene>
    <name evidence="8" type="ORF">CAOG_006919</name>
</gene>
<dbReference type="Pfam" id="PF00018">
    <property type="entry name" value="SH3_1"/>
    <property type="match status" value="1"/>
</dbReference>
<feature type="region of interest" description="Disordered" evidence="5">
    <location>
        <begin position="545"/>
        <end position="574"/>
    </location>
</feature>
<evidence type="ECO:0000256" key="2">
    <source>
        <dbReference type="ARBA" id="ARBA00022443"/>
    </source>
</evidence>
<dbReference type="SUPFAM" id="SSF50044">
    <property type="entry name" value="SH3-domain"/>
    <property type="match status" value="2"/>
</dbReference>
<accession>A0A0D2WV54</accession>
<proteinExistence type="predicted"/>
<dbReference type="CDD" id="cd00174">
    <property type="entry name" value="SH3"/>
    <property type="match status" value="1"/>
</dbReference>
<reference evidence="9" key="1">
    <citation type="submission" date="2011-02" db="EMBL/GenBank/DDBJ databases">
        <title>The Genome Sequence of Capsaspora owczarzaki ATCC 30864.</title>
        <authorList>
            <person name="Russ C."/>
            <person name="Cuomo C."/>
            <person name="Burger G."/>
            <person name="Gray M.W."/>
            <person name="Holland P.W.H."/>
            <person name="King N."/>
            <person name="Lang F.B.F."/>
            <person name="Roger A.J."/>
            <person name="Ruiz-Trillo I."/>
            <person name="Young S.K."/>
            <person name="Zeng Q."/>
            <person name="Gargeya S."/>
            <person name="Alvarado L."/>
            <person name="Berlin A."/>
            <person name="Chapman S.B."/>
            <person name="Chen Z."/>
            <person name="Freedman E."/>
            <person name="Gellesch M."/>
            <person name="Goldberg J."/>
            <person name="Griggs A."/>
            <person name="Gujja S."/>
            <person name="Heilman E."/>
            <person name="Heiman D."/>
            <person name="Howarth C."/>
            <person name="Mehta T."/>
            <person name="Neiman D."/>
            <person name="Pearson M."/>
            <person name="Roberts A."/>
            <person name="Saif S."/>
            <person name="Shea T."/>
            <person name="Shenoy N."/>
            <person name="Sisk P."/>
            <person name="Stolte C."/>
            <person name="Sykes S."/>
            <person name="White J."/>
            <person name="Yandava C."/>
            <person name="Haas B."/>
            <person name="Nusbaum C."/>
            <person name="Birren B."/>
        </authorList>
    </citation>
    <scope>NUCLEOTIDE SEQUENCE</scope>
    <source>
        <strain evidence="9">ATCC 30864</strain>
    </source>
</reference>
<dbReference type="InterPro" id="IPR013761">
    <property type="entry name" value="SAM/pointed_sf"/>
</dbReference>
<feature type="region of interest" description="Disordered" evidence="5">
    <location>
        <begin position="921"/>
        <end position="941"/>
    </location>
</feature>
<dbReference type="Gene3D" id="3.30.40.10">
    <property type="entry name" value="Zinc/RING finger domain, C3HC4 (zinc finger)"/>
    <property type="match status" value="1"/>
</dbReference>
<dbReference type="RefSeq" id="XP_004344540.1">
    <property type="nucleotide sequence ID" value="XM_004344490.2"/>
</dbReference>
<dbReference type="PANTHER" id="PTHR14167:SF81">
    <property type="entry name" value="ENDOPHILIN-A"/>
    <property type="match status" value="1"/>
</dbReference>
<organism evidence="8 9">
    <name type="scientific">Capsaspora owczarzaki (strain ATCC 30864)</name>
    <dbReference type="NCBI Taxonomy" id="595528"/>
    <lineage>
        <taxon>Eukaryota</taxon>
        <taxon>Filasterea</taxon>
        <taxon>Capsaspora</taxon>
    </lineage>
</organism>
<dbReference type="Proteomes" id="UP000008743">
    <property type="component" value="Unassembled WGS sequence"/>
</dbReference>
<evidence type="ECO:0000256" key="1">
    <source>
        <dbReference type="ARBA" id="ARBA00004170"/>
    </source>
</evidence>
<dbReference type="Gene3D" id="1.10.150.50">
    <property type="entry name" value="Transcription Factor, Ets-1"/>
    <property type="match status" value="1"/>
</dbReference>
<sequence length="1065" mass="111977">MVLPADVDAWTEAHVEAWLKELSGSTFAAYAPAFVQNNISGKRLVKLTDDKLEKLGVSSLGHREDLLEFIGELAQKSSSKPATPTASATSFPPAALASAPVGRGPAARAPPAALASVPAPARPATLDTLNADIVALVREVQQKNYEGVIQAAATVVKTVKELVPNMPQSLVAQLSDFIGRAKAVSSGQDGSIVVQQLVASAKGLIQTTSDILSTGSPVSPVGSISSSPLPTATPPAVAPAMSAAKITKTVTLDAVVLTALKLVNKLVQNAKANTTPKDALVDLATSIVTTVKKLMEECDSNGQRVALILGLQGRLTSCLTTLLQGVKGISGTNSSGGIDDLGAQLLVNAGIALSRTVKELMAAHAARLEPADYPCGKCGRRIEDDVMLCNGPGACDRWFHRTCVGLTPGAFECFEWLCDFPPCGAKREKREREERAKEDERNRIMAERKREEEERAEKRERERREEEDRRLAKKQADEDERQRREDERRHKEEDRRRRAEADRIRQANEFELESRQLEASVAIARGADPVATLRLGPASRAAVGTMHGAPPSPLVSSPASLASLSPRAGSPAPSTPTLVAVPDMDAKTLIAQASALADAPPAAGNENRPLLCVARAIFDYDVVGGSDNDLLFAKNSLLRIYAKGADAWWEGELGGKTGSFPASFVEEVKLPTAASKVSSTALPPASPGPSTPRSPSMPSFSSSSPNTPPPGSPSSSSRVASPTTIRKQPAGLQSSAIADPFGDVPSAPSSSEPTGDETDPALQLKFSTMSASAAKKLKKGKPGEENLVRVKLTKNMISMPKSESFEHVAHVGWNPNEQKFEAENVPDQWKEAIKDPATAIKPKKNQPTKAPPAPPSARSTPAMAPVAPLSRPSGSSPTLSSPLAQSSAPAMERPRTPTTPISPVADSVEAAEAVAVLPARNGTPKPAAQEEPSPYATVQDSAAAAPADSIYDDVQSVQAAVAMPVLAAATPVLPALKTTTPAPPASAPLPSTGSSATLKLDAASSAGKMYKAKYAYTANRGDELALKAGDRVKVLQIGNDGWGVALNQRTSQRGVVPMNYLKEDF</sequence>
<dbReference type="SMART" id="SM00454">
    <property type="entry name" value="SAM"/>
    <property type="match status" value="1"/>
</dbReference>
<dbReference type="InterPro" id="IPR001452">
    <property type="entry name" value="SH3_domain"/>
</dbReference>
<name>A0A0D2WV54_CAPO3</name>
<dbReference type="SUPFAM" id="SSF57903">
    <property type="entry name" value="FYVE/PHD zinc finger"/>
    <property type="match status" value="1"/>
</dbReference>
<evidence type="ECO:0000256" key="3">
    <source>
        <dbReference type="ARBA" id="ARBA00023054"/>
    </source>
</evidence>
<dbReference type="Pfam" id="PF07647">
    <property type="entry name" value="SAM_2"/>
    <property type="match status" value="1"/>
</dbReference>
<dbReference type="Pfam" id="PF00786">
    <property type="entry name" value="PBD"/>
    <property type="match status" value="1"/>
</dbReference>
<feature type="compositionally biased region" description="Low complexity" evidence="5">
    <location>
        <begin position="554"/>
        <end position="572"/>
    </location>
</feature>
<comment type="subcellular location">
    <subcellularLocation>
        <location evidence="1">Membrane</location>
        <topology evidence="1">Peripheral membrane protein</topology>
    </subcellularLocation>
</comment>
<dbReference type="PANTHER" id="PTHR14167">
    <property type="entry name" value="SH3 DOMAIN-CONTAINING"/>
    <property type="match status" value="1"/>
</dbReference>
<feature type="compositionally biased region" description="Low complexity" evidence="5">
    <location>
        <begin position="693"/>
        <end position="705"/>
    </location>
</feature>
<dbReference type="Gene3D" id="3.90.810.10">
    <property type="entry name" value="CRIB domain"/>
    <property type="match status" value="1"/>
</dbReference>
<keyword evidence="3" id="KW-0175">Coiled coil</keyword>
<dbReference type="Pfam" id="PF07653">
    <property type="entry name" value="SH3_2"/>
    <property type="match status" value="1"/>
</dbReference>
<dbReference type="SMART" id="SM00326">
    <property type="entry name" value="SH3"/>
    <property type="match status" value="2"/>
</dbReference>
<evidence type="ECO:0000256" key="4">
    <source>
        <dbReference type="ARBA" id="ARBA00023136"/>
    </source>
</evidence>
<dbReference type="SUPFAM" id="SSF47769">
    <property type="entry name" value="SAM/Pointed domain"/>
    <property type="match status" value="1"/>
</dbReference>
<feature type="domain" description="SH3" evidence="6">
    <location>
        <begin position="612"/>
        <end position="669"/>
    </location>
</feature>
<dbReference type="STRING" id="595528.A0A0D2WV54"/>
<keyword evidence="4" id="KW-0472">Membrane</keyword>
<feature type="region of interest" description="Disordered" evidence="5">
    <location>
        <begin position="446"/>
        <end position="501"/>
    </location>
</feature>
<dbReference type="InterPro" id="IPR036028">
    <property type="entry name" value="SH3-like_dom_sf"/>
</dbReference>
<dbReference type="InterPro" id="IPR050384">
    <property type="entry name" value="Endophilin_SH3RF"/>
</dbReference>
<dbReference type="OrthoDB" id="434324at2759"/>
<feature type="compositionally biased region" description="Low complexity" evidence="5">
    <location>
        <begin position="856"/>
        <end position="890"/>
    </location>
</feature>
<keyword evidence="9" id="KW-1185">Reference proteome</keyword>
<dbReference type="InParanoid" id="A0A0D2WV54"/>
<dbReference type="AlphaFoldDB" id="A0A0D2WV54"/>